<dbReference type="NCBIfam" id="TIGR00658">
    <property type="entry name" value="orni_carb_tr"/>
    <property type="match status" value="1"/>
</dbReference>
<organism evidence="8">
    <name type="scientific">Archaeoglobus fulgidus</name>
    <dbReference type="NCBI Taxonomy" id="2234"/>
    <lineage>
        <taxon>Archaea</taxon>
        <taxon>Methanobacteriati</taxon>
        <taxon>Methanobacteriota</taxon>
        <taxon>Archaeoglobi</taxon>
        <taxon>Archaeoglobales</taxon>
        <taxon>Archaeoglobaceae</taxon>
        <taxon>Archaeoglobus</taxon>
    </lineage>
</organism>
<feature type="binding site" evidence="5">
    <location>
        <position position="102"/>
    </location>
    <ligand>
        <name>carbamoyl phosphate</name>
        <dbReference type="ChEBI" id="CHEBI:58228"/>
    </ligand>
</feature>
<dbReference type="GO" id="GO:0042450">
    <property type="term" value="P:L-arginine biosynthetic process via ornithine"/>
    <property type="evidence" value="ECO:0007669"/>
    <property type="project" value="UniProtKB-UniRule"/>
</dbReference>
<evidence type="ECO:0000256" key="2">
    <source>
        <dbReference type="ARBA" id="ARBA00013007"/>
    </source>
</evidence>
<dbReference type="GO" id="GO:0004585">
    <property type="term" value="F:ornithine carbamoyltransferase activity"/>
    <property type="evidence" value="ECO:0007669"/>
    <property type="project" value="UniProtKB-UniRule"/>
</dbReference>
<dbReference type="PRINTS" id="PR00102">
    <property type="entry name" value="OTCASE"/>
</dbReference>
<comment type="caution">
    <text evidence="8">The sequence shown here is derived from an EMBL/GenBank/DDBJ whole genome shotgun (WGS) entry which is preliminary data.</text>
</comment>
<evidence type="ECO:0000256" key="1">
    <source>
        <dbReference type="ARBA" id="ARBA00007805"/>
    </source>
</evidence>
<sequence length="306" mass="34812">MKHLLSISDLSAEEIISILELAERLKEERKKGIFRDYLKNRILAMIFELPSTRTRVSFEVAMLELGGHALYLNWNDLQLGRGEPIKDTSRVMSRYVSAVMMRVRKHSTLEEFARYSSIPVINGLSNLEHPCQTLADLMTIKEKKGRLKGVKIAWIGDGNNVCNSLILASAKLGIRMDIACPEGYEPNESIMKFGMQNGEIRLVRNPKEAVLNADVIYTDVWTSMGQDEEREKRLKVFQGYQVNEDLLSLAENAIVMHCMPARRGEEITDEVIESERSVVFDQAENRLHAQKALLVHLLSGRYMSNS</sequence>
<dbReference type="PANTHER" id="PTHR45753">
    <property type="entry name" value="ORNITHINE CARBAMOYLTRANSFERASE, MITOCHONDRIAL"/>
    <property type="match status" value="1"/>
</dbReference>
<dbReference type="AlphaFoldDB" id="A0A7J2TL54"/>
<comment type="subcellular location">
    <subcellularLocation>
        <location evidence="5">Cytoplasm</location>
    </subcellularLocation>
</comment>
<dbReference type="Gene3D" id="3.40.50.1370">
    <property type="entry name" value="Aspartate/ornithine carbamoyltransferase"/>
    <property type="match status" value="2"/>
</dbReference>
<dbReference type="HAMAP" id="MF_01109">
    <property type="entry name" value="OTCase"/>
    <property type="match status" value="1"/>
</dbReference>
<dbReference type="InterPro" id="IPR002292">
    <property type="entry name" value="Orn/put_carbamltrans"/>
</dbReference>
<feature type="domain" description="Aspartate/ornithine carbamoyltransferase Asp/Orn-binding" evidence="6">
    <location>
        <begin position="148"/>
        <end position="296"/>
    </location>
</feature>
<dbReference type="InterPro" id="IPR024904">
    <property type="entry name" value="OTCase_ArgI"/>
</dbReference>
<feature type="binding site" evidence="5">
    <location>
        <position position="78"/>
    </location>
    <ligand>
        <name>carbamoyl phosphate</name>
        <dbReference type="ChEBI" id="CHEBI:58228"/>
    </ligand>
</feature>
<dbReference type="GO" id="GO:0019240">
    <property type="term" value="P:citrulline biosynthetic process"/>
    <property type="evidence" value="ECO:0007669"/>
    <property type="project" value="TreeGrafter"/>
</dbReference>
<evidence type="ECO:0000259" key="6">
    <source>
        <dbReference type="Pfam" id="PF00185"/>
    </source>
</evidence>
<comment type="similarity">
    <text evidence="1 5">Belongs to the aspartate/ornithine carbamoyltransferase superfamily. OTCase family.</text>
</comment>
<name>A0A7J2TL54_ARCFL</name>
<dbReference type="EC" id="2.1.3.3" evidence="2 5"/>
<dbReference type="GO" id="GO:0016597">
    <property type="term" value="F:amino acid binding"/>
    <property type="evidence" value="ECO:0007669"/>
    <property type="project" value="InterPro"/>
</dbReference>
<dbReference type="InterPro" id="IPR006131">
    <property type="entry name" value="Asp_carbamoyltransf_Asp/Orn-bd"/>
</dbReference>
<comment type="catalytic activity">
    <reaction evidence="4 5">
        <text>carbamoyl phosphate + L-ornithine = L-citrulline + phosphate + H(+)</text>
        <dbReference type="Rhea" id="RHEA:19513"/>
        <dbReference type="ChEBI" id="CHEBI:15378"/>
        <dbReference type="ChEBI" id="CHEBI:43474"/>
        <dbReference type="ChEBI" id="CHEBI:46911"/>
        <dbReference type="ChEBI" id="CHEBI:57743"/>
        <dbReference type="ChEBI" id="CHEBI:58228"/>
        <dbReference type="EC" id="2.1.3.3"/>
    </reaction>
</comment>
<accession>A0A7J2TL54</accession>
<evidence type="ECO:0000256" key="3">
    <source>
        <dbReference type="ARBA" id="ARBA00022679"/>
    </source>
</evidence>
<dbReference type="PANTHER" id="PTHR45753:SF3">
    <property type="entry name" value="ORNITHINE TRANSCARBAMYLASE, MITOCHONDRIAL"/>
    <property type="match status" value="1"/>
</dbReference>
<dbReference type="InterPro" id="IPR006132">
    <property type="entry name" value="Asp/Orn_carbamoyltranf_P-bd"/>
</dbReference>
<dbReference type="Pfam" id="PF02729">
    <property type="entry name" value="OTCace_N"/>
    <property type="match status" value="1"/>
</dbReference>
<feature type="binding site" evidence="5">
    <location>
        <position position="286"/>
    </location>
    <ligand>
        <name>carbamoyl phosphate</name>
        <dbReference type="ChEBI" id="CHEBI:58228"/>
    </ligand>
</feature>
<feature type="binding site" evidence="5">
    <location>
        <begin position="129"/>
        <end position="132"/>
    </location>
    <ligand>
        <name>carbamoyl phosphate</name>
        <dbReference type="ChEBI" id="CHEBI:58228"/>
    </ligand>
</feature>
<evidence type="ECO:0000313" key="8">
    <source>
        <dbReference type="EMBL" id="HEH35821.1"/>
    </source>
</evidence>
<gene>
    <name evidence="8" type="primary">argF</name>
    <name evidence="8" type="ORF">ENP88_06755</name>
</gene>
<dbReference type="NCBIfam" id="NF001986">
    <property type="entry name" value="PRK00779.1"/>
    <property type="match status" value="1"/>
</dbReference>
<dbReference type="FunFam" id="3.40.50.1370:FF:000008">
    <property type="entry name" value="Ornithine carbamoyltransferase"/>
    <property type="match status" value="1"/>
</dbReference>
<feature type="binding site" evidence="5">
    <location>
        <begin position="223"/>
        <end position="224"/>
    </location>
    <ligand>
        <name>L-ornithine</name>
        <dbReference type="ChEBI" id="CHEBI:46911"/>
    </ligand>
</feature>
<dbReference type="EMBL" id="DSLA01000103">
    <property type="protein sequence ID" value="HEH35821.1"/>
    <property type="molecule type" value="Genomic_DNA"/>
</dbReference>
<dbReference type="SUPFAM" id="SSF53671">
    <property type="entry name" value="Aspartate/ornithine carbamoyltransferase"/>
    <property type="match status" value="1"/>
</dbReference>
<dbReference type="InterPro" id="IPR006130">
    <property type="entry name" value="Asp/Orn_carbamoylTrfase"/>
</dbReference>
<dbReference type="PRINTS" id="PR00100">
    <property type="entry name" value="AOTCASE"/>
</dbReference>
<feature type="domain" description="Aspartate/ornithine carbamoyltransferase carbamoyl-P binding" evidence="7">
    <location>
        <begin position="2"/>
        <end position="142"/>
    </location>
</feature>
<evidence type="ECO:0000259" key="7">
    <source>
        <dbReference type="Pfam" id="PF02729"/>
    </source>
</evidence>
<feature type="binding site" evidence="5">
    <location>
        <begin position="51"/>
        <end position="54"/>
    </location>
    <ligand>
        <name>carbamoyl phosphate</name>
        <dbReference type="ChEBI" id="CHEBI:58228"/>
    </ligand>
</feature>
<reference evidence="8" key="1">
    <citation type="journal article" date="2020" name="mSystems">
        <title>Genome- and Community-Level Interaction Insights into Carbon Utilization and Element Cycling Functions of Hydrothermarchaeota in Hydrothermal Sediment.</title>
        <authorList>
            <person name="Zhou Z."/>
            <person name="Liu Y."/>
            <person name="Xu W."/>
            <person name="Pan J."/>
            <person name="Luo Z.H."/>
            <person name="Li M."/>
        </authorList>
    </citation>
    <scope>NUCLEOTIDE SEQUENCE [LARGE SCALE GENOMIC DNA]</scope>
    <source>
        <strain evidence="8">SpSt-26</strain>
    </source>
</reference>
<protein>
    <recommendedName>
        <fullName evidence="2 5">Ornithine carbamoyltransferase</fullName>
        <shortName evidence="5">OTCase</shortName>
        <ecNumber evidence="2 5">2.1.3.3</ecNumber>
    </recommendedName>
</protein>
<dbReference type="Pfam" id="PF00185">
    <property type="entry name" value="OTCace"/>
    <property type="match status" value="1"/>
</dbReference>
<proteinExistence type="inferred from homology"/>
<dbReference type="InterPro" id="IPR036901">
    <property type="entry name" value="Asp/Orn_carbamoylTrfase_sf"/>
</dbReference>
<keyword evidence="3 5" id="KW-0808">Transferase</keyword>
<dbReference type="GO" id="GO:0005737">
    <property type="term" value="C:cytoplasm"/>
    <property type="evidence" value="ECO:0007669"/>
    <property type="project" value="UniProtKB-SubCell"/>
</dbReference>
<evidence type="ECO:0000256" key="4">
    <source>
        <dbReference type="ARBA" id="ARBA00048772"/>
    </source>
</evidence>
<feature type="binding site" evidence="5">
    <location>
        <position position="160"/>
    </location>
    <ligand>
        <name>L-ornithine</name>
        <dbReference type="ChEBI" id="CHEBI:46911"/>
    </ligand>
</feature>
<evidence type="ECO:0000256" key="5">
    <source>
        <dbReference type="HAMAP-Rule" id="MF_01109"/>
    </source>
</evidence>
<feature type="binding site" evidence="5">
    <location>
        <position position="219"/>
    </location>
    <ligand>
        <name>L-ornithine</name>
        <dbReference type="ChEBI" id="CHEBI:46911"/>
    </ligand>
</feature>
<comment type="caution">
    <text evidence="5">Lacks conserved residue(s) required for the propagation of feature annotation.</text>
</comment>
<keyword evidence="5" id="KW-0963">Cytoplasm</keyword>